<dbReference type="EMBL" id="CAJFDI010000001">
    <property type="protein sequence ID" value="CAD5211133.1"/>
    <property type="molecule type" value="Genomic_DNA"/>
</dbReference>
<feature type="chain" id="PRO_5036400137" evidence="1">
    <location>
        <begin position="22"/>
        <end position="186"/>
    </location>
</feature>
<dbReference type="SMR" id="A0A7I8XR29"/>
<comment type="caution">
    <text evidence="2">The sequence shown here is derived from an EMBL/GenBank/DDBJ whole genome shotgun (WGS) entry which is preliminary data.</text>
</comment>
<dbReference type="Proteomes" id="UP000582659">
    <property type="component" value="Unassembled WGS sequence"/>
</dbReference>
<organism evidence="2 3">
    <name type="scientific">Bursaphelenchus xylophilus</name>
    <name type="common">Pinewood nematode worm</name>
    <name type="synonym">Aphelenchoides xylophilus</name>
    <dbReference type="NCBI Taxonomy" id="6326"/>
    <lineage>
        <taxon>Eukaryota</taxon>
        <taxon>Metazoa</taxon>
        <taxon>Ecdysozoa</taxon>
        <taxon>Nematoda</taxon>
        <taxon>Chromadorea</taxon>
        <taxon>Rhabditida</taxon>
        <taxon>Tylenchina</taxon>
        <taxon>Tylenchomorpha</taxon>
        <taxon>Aphelenchoidea</taxon>
        <taxon>Aphelenchoididae</taxon>
        <taxon>Bursaphelenchus</taxon>
    </lineage>
</organism>
<name>A0A7I8XR29_BURXY</name>
<dbReference type="Proteomes" id="UP000659654">
    <property type="component" value="Unassembled WGS sequence"/>
</dbReference>
<dbReference type="EMBL" id="CAJFCV020000001">
    <property type="protein sequence ID" value="CAG9087713.1"/>
    <property type="molecule type" value="Genomic_DNA"/>
</dbReference>
<feature type="signal peptide" evidence="1">
    <location>
        <begin position="1"/>
        <end position="21"/>
    </location>
</feature>
<keyword evidence="3" id="KW-1185">Reference proteome</keyword>
<accession>A0A7I8XR29</accession>
<dbReference type="OrthoDB" id="10322475at2759"/>
<evidence type="ECO:0000313" key="2">
    <source>
        <dbReference type="EMBL" id="CAD5211133.1"/>
    </source>
</evidence>
<evidence type="ECO:0000313" key="3">
    <source>
        <dbReference type="Proteomes" id="UP000659654"/>
    </source>
</evidence>
<evidence type="ECO:0000256" key="1">
    <source>
        <dbReference type="SAM" id="SignalP"/>
    </source>
</evidence>
<proteinExistence type="predicted"/>
<protein>
    <submittedName>
        <fullName evidence="2">(pine wood nematode) hypothetical protein</fullName>
    </submittedName>
</protein>
<reference evidence="2" key="1">
    <citation type="submission" date="2020-09" db="EMBL/GenBank/DDBJ databases">
        <authorList>
            <person name="Kikuchi T."/>
        </authorList>
    </citation>
    <scope>NUCLEOTIDE SEQUENCE</scope>
    <source>
        <strain evidence="2">Ka4C1</strain>
    </source>
</reference>
<dbReference type="AlphaFoldDB" id="A0A7I8XR29"/>
<keyword evidence="1" id="KW-0732">Signal</keyword>
<sequence>MFGYLLLGFGLLMLRMMLIQGSSKFESMVPGFDDEFLAADNGISPEHKALFLQLVSLRGHYEKSDLRQLVDNEKLLVKLIKKVRELLESHDVPEGVLNFFEEYLDITHRLEVASQFPPAQRVATVYKGFRKTLEKYRLLDMEEREYLVNYDQTMEKLEKLWNPVIAQAKTMCKNPVNKAVCKEVDV</sequence>
<gene>
    <name evidence="2" type="ORF">BXYJ_LOCUS2276</name>
</gene>